<name>A0A0U0ZUG9_9MYCO</name>
<organism evidence="4 5">
    <name type="scientific">Mycobacteroides abscessus</name>
    <dbReference type="NCBI Taxonomy" id="36809"/>
    <lineage>
        <taxon>Bacteria</taxon>
        <taxon>Bacillati</taxon>
        <taxon>Actinomycetota</taxon>
        <taxon>Actinomycetes</taxon>
        <taxon>Mycobacteriales</taxon>
        <taxon>Mycobacteriaceae</taxon>
        <taxon>Mycobacteroides</taxon>
    </lineage>
</organism>
<dbReference type="GO" id="GO:0016491">
    <property type="term" value="F:oxidoreductase activity"/>
    <property type="evidence" value="ECO:0007669"/>
    <property type="project" value="UniProtKB-KW"/>
</dbReference>
<dbReference type="PANTHER" id="PTHR43673:SF10">
    <property type="entry name" value="NADH DEHYDROGENASE_NAD(P)H NITROREDUCTASE XCC3605-RELATED"/>
    <property type="match status" value="1"/>
</dbReference>
<dbReference type="Pfam" id="PF00881">
    <property type="entry name" value="Nitroreductase"/>
    <property type="match status" value="1"/>
</dbReference>
<evidence type="ECO:0000313" key="5">
    <source>
        <dbReference type="Proteomes" id="UP000045782"/>
    </source>
</evidence>
<evidence type="ECO:0000313" key="4">
    <source>
        <dbReference type="EMBL" id="CPV72550.1"/>
    </source>
</evidence>
<dbReference type="SUPFAM" id="SSF55469">
    <property type="entry name" value="FMN-dependent nitroreductase-like"/>
    <property type="match status" value="1"/>
</dbReference>
<evidence type="ECO:0000259" key="3">
    <source>
        <dbReference type="Pfam" id="PF00881"/>
    </source>
</evidence>
<accession>A0A0U0ZUG9</accession>
<sequence length="200" mass="21422">MGNPTERIANTTVPIQPLIASRWSPRNFDPDADLAPETLTALLEAGRWAASWGKRFPVRYIVGRRGDATYEALADVLNRGNTYAKVAAALVLVSTDLGDDDNTAVYATVDAGLAIAQLGVEARSHGLHTHPMAGFRVEEASAVFGIPGNVRPLAIVAIGPVLDNYDGAEESTVERDHAPRQRPALGDIAFTERWGNSYSG</sequence>
<dbReference type="Proteomes" id="UP000045782">
    <property type="component" value="Unassembled WGS sequence"/>
</dbReference>
<protein>
    <submittedName>
        <fullName evidence="4">Putative nitroreductase family protein</fullName>
    </submittedName>
</protein>
<dbReference type="EMBL" id="CSWP01000014">
    <property type="protein sequence ID" value="CPV72550.1"/>
    <property type="molecule type" value="Genomic_DNA"/>
</dbReference>
<evidence type="ECO:0000256" key="2">
    <source>
        <dbReference type="ARBA" id="ARBA00023002"/>
    </source>
</evidence>
<comment type="similarity">
    <text evidence="1">Belongs to the nitroreductase family.</text>
</comment>
<feature type="domain" description="Nitroreductase" evidence="3">
    <location>
        <begin position="19"/>
        <end position="159"/>
    </location>
</feature>
<dbReference type="Gene3D" id="3.40.109.10">
    <property type="entry name" value="NADH Oxidase"/>
    <property type="match status" value="1"/>
</dbReference>
<evidence type="ECO:0000256" key="1">
    <source>
        <dbReference type="ARBA" id="ARBA00007118"/>
    </source>
</evidence>
<gene>
    <name evidence="4" type="ORF">ERS075579_05187</name>
</gene>
<reference evidence="4 5" key="1">
    <citation type="submission" date="2015-03" db="EMBL/GenBank/DDBJ databases">
        <authorList>
            <person name="Murphy D."/>
        </authorList>
    </citation>
    <scope>NUCLEOTIDE SEQUENCE [LARGE SCALE GENOMIC DNA]</scope>
    <source>
        <strain evidence="4 5">PAP088</strain>
    </source>
</reference>
<dbReference type="PANTHER" id="PTHR43673">
    <property type="entry name" value="NAD(P)H NITROREDUCTASE YDGI-RELATED"/>
    <property type="match status" value="1"/>
</dbReference>
<dbReference type="AlphaFoldDB" id="A0A0U0ZUG9"/>
<keyword evidence="2" id="KW-0560">Oxidoreductase</keyword>
<dbReference type="InterPro" id="IPR000415">
    <property type="entry name" value="Nitroreductase-like"/>
</dbReference>
<proteinExistence type="inferred from homology"/>
<dbReference type="RefSeq" id="WP_005063165.1">
    <property type="nucleotide sequence ID" value="NZ_AP022621.1"/>
</dbReference>
<dbReference type="InterPro" id="IPR029479">
    <property type="entry name" value="Nitroreductase"/>
</dbReference>